<evidence type="ECO:0000313" key="5">
    <source>
        <dbReference type="EMBL" id="AVJ27624.1"/>
    </source>
</evidence>
<dbReference type="SUPFAM" id="SSF140566">
    <property type="entry name" value="FlgN-like"/>
    <property type="match status" value="1"/>
</dbReference>
<dbReference type="InterPro" id="IPR007809">
    <property type="entry name" value="FlgN-like"/>
</dbReference>
<comment type="similarity">
    <text evidence="2">Belongs to the FlgN family.</text>
</comment>
<sequence>MSLVDSLQSCMKQEDTLISEFSSILEEETEVLVSQGSVEALNQITERKRGIAQQLVDLSQTRDNLLTEIGLPAGHVGTEQAAAQYPQLSGVWQALLTKSASASEINMRNGALIDVHLRYTQQSLDALRNVGVGSASTYDAQGRGARSAPGRRPIVAG</sequence>
<keyword evidence="6" id="KW-1185">Reference proteome</keyword>
<name>A0A2S0I6N3_9BURK</name>
<keyword evidence="5" id="KW-0966">Cell projection</keyword>
<dbReference type="Proteomes" id="UP000239477">
    <property type="component" value="Chromosome"/>
</dbReference>
<dbReference type="Pfam" id="PF05130">
    <property type="entry name" value="FlgN"/>
    <property type="match status" value="1"/>
</dbReference>
<dbReference type="AlphaFoldDB" id="A0A2S0I6N3"/>
<keyword evidence="5" id="KW-0969">Cilium</keyword>
<keyword evidence="5" id="KW-0282">Flagellum</keyword>
<protein>
    <submittedName>
        <fullName evidence="5">Flagellar biosynthesis protein FlgN</fullName>
    </submittedName>
</protein>
<organism evidence="5 6">
    <name type="scientific">Achromobacter spanius</name>
    <dbReference type="NCBI Taxonomy" id="217203"/>
    <lineage>
        <taxon>Bacteria</taxon>
        <taxon>Pseudomonadati</taxon>
        <taxon>Pseudomonadota</taxon>
        <taxon>Betaproteobacteria</taxon>
        <taxon>Burkholderiales</taxon>
        <taxon>Alcaligenaceae</taxon>
        <taxon>Achromobacter</taxon>
    </lineage>
</organism>
<gene>
    <name evidence="5" type="ORF">CLM73_11185</name>
</gene>
<dbReference type="GO" id="GO:0044780">
    <property type="term" value="P:bacterial-type flagellum assembly"/>
    <property type="evidence" value="ECO:0007669"/>
    <property type="project" value="InterPro"/>
</dbReference>
<proteinExistence type="inferred from homology"/>
<dbReference type="RefSeq" id="WP_105238487.1">
    <property type="nucleotide sequence ID" value="NZ_CP023270.1"/>
</dbReference>
<reference evidence="5 6" key="1">
    <citation type="submission" date="2017-09" db="EMBL/GenBank/DDBJ databases">
        <title>Genomic, metabolic, and phenotypic characteristics of bacterial isolates from the natural microbiome of the model nematode Caenorhabditis elegans.</title>
        <authorList>
            <person name="Zimmermann J."/>
            <person name="Obeng N."/>
            <person name="Yang W."/>
            <person name="Obeng O."/>
            <person name="Kissoyan K."/>
            <person name="Pees B."/>
            <person name="Dirksen P."/>
            <person name="Hoppner M."/>
            <person name="Franke A."/>
            <person name="Rosenstiel P."/>
            <person name="Leippe M."/>
            <person name="Dierking K."/>
            <person name="Kaleta C."/>
            <person name="Schulenburg H."/>
        </authorList>
    </citation>
    <scope>NUCLEOTIDE SEQUENCE [LARGE SCALE GENOMIC DNA]</scope>
    <source>
        <strain evidence="5 6">MYb73</strain>
    </source>
</reference>
<feature type="compositionally biased region" description="Low complexity" evidence="4">
    <location>
        <begin position="142"/>
        <end position="157"/>
    </location>
</feature>
<accession>A0A2S0I6N3</accession>
<evidence type="ECO:0000256" key="3">
    <source>
        <dbReference type="ARBA" id="ARBA00022795"/>
    </source>
</evidence>
<comment type="function">
    <text evidence="1">Required for the efficient initiation of filament assembly.</text>
</comment>
<keyword evidence="3" id="KW-1005">Bacterial flagellum biogenesis</keyword>
<evidence type="ECO:0000313" key="6">
    <source>
        <dbReference type="Proteomes" id="UP000239477"/>
    </source>
</evidence>
<evidence type="ECO:0000256" key="1">
    <source>
        <dbReference type="ARBA" id="ARBA00002397"/>
    </source>
</evidence>
<dbReference type="InterPro" id="IPR036679">
    <property type="entry name" value="FlgN-like_sf"/>
</dbReference>
<dbReference type="EMBL" id="CP023270">
    <property type="protein sequence ID" value="AVJ27624.1"/>
    <property type="molecule type" value="Genomic_DNA"/>
</dbReference>
<feature type="region of interest" description="Disordered" evidence="4">
    <location>
        <begin position="137"/>
        <end position="157"/>
    </location>
</feature>
<dbReference type="Gene3D" id="1.20.58.300">
    <property type="entry name" value="FlgN-like"/>
    <property type="match status" value="1"/>
</dbReference>
<evidence type="ECO:0000256" key="4">
    <source>
        <dbReference type="SAM" id="MobiDB-lite"/>
    </source>
</evidence>
<evidence type="ECO:0000256" key="2">
    <source>
        <dbReference type="ARBA" id="ARBA00007703"/>
    </source>
</evidence>
<dbReference type="OrthoDB" id="8641527at2"/>